<feature type="region of interest" description="Disordered" evidence="2">
    <location>
        <begin position="395"/>
        <end position="620"/>
    </location>
</feature>
<feature type="compositionally biased region" description="Polar residues" evidence="2">
    <location>
        <begin position="44"/>
        <end position="55"/>
    </location>
</feature>
<keyword evidence="1" id="KW-0175">Coiled coil</keyword>
<feature type="coiled-coil region" evidence="1">
    <location>
        <begin position="1002"/>
        <end position="1029"/>
    </location>
</feature>
<feature type="region of interest" description="Disordered" evidence="2">
    <location>
        <begin position="1"/>
        <end position="83"/>
    </location>
</feature>
<dbReference type="AlphaFoldDB" id="G4TEJ8"/>
<feature type="compositionally biased region" description="Basic and acidic residues" evidence="2">
    <location>
        <begin position="533"/>
        <end position="545"/>
    </location>
</feature>
<feature type="compositionally biased region" description="Polar residues" evidence="2">
    <location>
        <begin position="157"/>
        <end position="167"/>
    </location>
</feature>
<dbReference type="InParanoid" id="G4TEJ8"/>
<feature type="region of interest" description="Disordered" evidence="2">
    <location>
        <begin position="732"/>
        <end position="785"/>
    </location>
</feature>
<name>G4TEJ8_SERID</name>
<feature type="compositionally biased region" description="Low complexity" evidence="2">
    <location>
        <begin position="12"/>
        <end position="25"/>
    </location>
</feature>
<feature type="compositionally biased region" description="Polar residues" evidence="2">
    <location>
        <begin position="593"/>
        <end position="614"/>
    </location>
</feature>
<feature type="region of interest" description="Disordered" evidence="2">
    <location>
        <begin position="96"/>
        <end position="378"/>
    </location>
</feature>
<proteinExistence type="predicted"/>
<feature type="compositionally biased region" description="Polar residues" evidence="2">
    <location>
        <begin position="488"/>
        <end position="497"/>
    </location>
</feature>
<accession>G4TEJ8</accession>
<feature type="compositionally biased region" description="Basic and acidic residues" evidence="2">
    <location>
        <begin position="169"/>
        <end position="196"/>
    </location>
</feature>
<feature type="compositionally biased region" description="Polar residues" evidence="2">
    <location>
        <begin position="516"/>
        <end position="526"/>
    </location>
</feature>
<comment type="caution">
    <text evidence="3">The sequence shown here is derived from an EMBL/GenBank/DDBJ whole genome shotgun (WGS) entry which is preliminary data.</text>
</comment>
<feature type="compositionally biased region" description="Polar residues" evidence="2">
    <location>
        <begin position="1"/>
        <end position="11"/>
    </location>
</feature>
<dbReference type="EMBL" id="CAFZ01000062">
    <property type="protein sequence ID" value="CCA69747.1"/>
    <property type="molecule type" value="Genomic_DNA"/>
</dbReference>
<dbReference type="STRING" id="1109443.G4TEJ8"/>
<dbReference type="OrthoDB" id="2504266at2759"/>
<dbReference type="eggNOG" id="ENOG502SC82">
    <property type="taxonomic scope" value="Eukaryota"/>
</dbReference>
<evidence type="ECO:0000256" key="1">
    <source>
        <dbReference type="SAM" id="Coils"/>
    </source>
</evidence>
<evidence type="ECO:0000313" key="3">
    <source>
        <dbReference type="EMBL" id="CCA69747.1"/>
    </source>
</evidence>
<feature type="compositionally biased region" description="Basic and acidic residues" evidence="2">
    <location>
        <begin position="395"/>
        <end position="405"/>
    </location>
</feature>
<reference evidence="3 4" key="1">
    <citation type="journal article" date="2011" name="PLoS Pathog.">
        <title>Endophytic Life Strategies Decoded by Genome and Transcriptome Analyses of the Mutualistic Root Symbiont Piriformospora indica.</title>
        <authorList>
            <person name="Zuccaro A."/>
            <person name="Lahrmann U."/>
            <person name="Guldener U."/>
            <person name="Langen G."/>
            <person name="Pfiffi S."/>
            <person name="Biedenkopf D."/>
            <person name="Wong P."/>
            <person name="Samans B."/>
            <person name="Grimm C."/>
            <person name="Basiewicz M."/>
            <person name="Murat C."/>
            <person name="Martin F."/>
            <person name="Kogel K.H."/>
        </authorList>
    </citation>
    <scope>NUCLEOTIDE SEQUENCE [LARGE SCALE GENOMIC DNA]</scope>
    <source>
        <strain evidence="3 4">DSM 11827</strain>
    </source>
</reference>
<feature type="compositionally biased region" description="Basic and acidic residues" evidence="2">
    <location>
        <begin position="134"/>
        <end position="143"/>
    </location>
</feature>
<dbReference type="HOGENOM" id="CLU_272620_0_0_1"/>
<sequence>MSDASSAQVQASTTDSTTSRTATNTFDHSHASSSLLSPPESPSGAQEISYFSQKSPLPPPATSSESIHAPSKSPKSPGGPCYTRDELVYLKKSPLVAAPPGMPSRKEWFGEANEQLSKPRDHDSLTATRMRHRRDPEGDDPSRASDSSRSLFKSGPAQPSQMGSFRHQSYRDRNTDIDKDTASLKSMAERYDRGDRLGPQSPGIAGFTGRVKDRETAPHFNGSVARIGPAPRRTEGRETGRRKPGDEASDWRKNADPARERTEARESTRTGRERDSSRAAGDDTASERKRRDRSRAAEEDSRRWKDENGTGRPEKERKGREPSTVRDERETNRNGRKRGEEDERAEANRKRREERDKETPAWFEDDAPSGAAKGIVGARVGDELDELQKWKLEKKAKEEAKEREANAAANVASTAQDQDHGADTTSPPSEEHKTPRPAKNRGDLLPAPAPPLPQQTTDISGAASPLDQIKAMMGMTNGESQNHDDSITFGTSISNEPSAALPAFFTIPNDAPSRQPPSTATSNPTFVAQPLNEESRRTVEYDAPTKSRHAFAQPKAQPSPSPVDGMSFSSPMTGERAGIPGAPGLGAPPGLRQLQSVEPSQRTRNVSDASQQLPGQARNGPGVVLPLGINNATDPTFANRPMPPHMNIGGPLLHLPASAGANAGPRDGNGLVQSMQLVGKAWFLVYKPNLPQQNLLARLGILGGGQDRKPSPKMAEPGYDRGMVPGDVRMPMPQQHYGAGPPGFGRDPYASPATDRFDPNEARYGMGHASTSSTSSSTFSPSPVAGNNPSMVLSAKGSRLAKFFDNPRGDDISPSAAMHGPGSNVMPPPGHQNRNGIVTPPQFDNSKNQGMPDLLALLQGAQPQGNQQPNRINNGMDPSMDLAMQRHRELALQQQQLREREARQLDPLYNQNADFYDSRGAFVANDLVPGLRPPIQRQERDLYNSDRLDERLNYAAHGRVPGVPGGYDQMMRNMSGGPAPRANPGMYPGMGNAPPGLAGHLAAEILQQQQLQQRERQRQQQQQRELERQQLLAMQANALNSRGLSGNIIPQLAPRQSPVDQYARSGGRAPINEIPVQQFGYNGLGGGALGNVPGNLGGLNGNAGYNGLNGVSNGFDSPLRQQQQQMNMPQRQLGMGYGGVGGIEARYAQQQAQLHATQGHNQGSGSSSDLMALLLAGNLGGQQN</sequence>
<organism evidence="3 4">
    <name type="scientific">Serendipita indica (strain DSM 11827)</name>
    <name type="common">Root endophyte fungus</name>
    <name type="synonym">Piriformospora indica</name>
    <dbReference type="NCBI Taxonomy" id="1109443"/>
    <lineage>
        <taxon>Eukaryota</taxon>
        <taxon>Fungi</taxon>
        <taxon>Dikarya</taxon>
        <taxon>Basidiomycota</taxon>
        <taxon>Agaricomycotina</taxon>
        <taxon>Agaricomycetes</taxon>
        <taxon>Sebacinales</taxon>
        <taxon>Serendipitaceae</taxon>
        <taxon>Serendipita</taxon>
    </lineage>
</organism>
<dbReference type="Proteomes" id="UP000007148">
    <property type="component" value="Unassembled WGS sequence"/>
</dbReference>
<evidence type="ECO:0000313" key="4">
    <source>
        <dbReference type="Proteomes" id="UP000007148"/>
    </source>
</evidence>
<gene>
    <name evidence="3" type="ORF">PIIN_03688</name>
</gene>
<keyword evidence="4" id="KW-1185">Reference proteome</keyword>
<evidence type="ECO:0000256" key="2">
    <source>
        <dbReference type="SAM" id="MobiDB-lite"/>
    </source>
</evidence>
<protein>
    <submittedName>
        <fullName evidence="3">Uncharacterized protein</fullName>
    </submittedName>
</protein>
<feature type="compositionally biased region" description="Basic and acidic residues" evidence="2">
    <location>
        <begin position="232"/>
        <end position="359"/>
    </location>
</feature>
<feature type="compositionally biased region" description="Low complexity" evidence="2">
    <location>
        <begin position="770"/>
        <end position="783"/>
    </location>
</feature>
<feature type="compositionally biased region" description="Low complexity" evidence="2">
    <location>
        <begin position="70"/>
        <end position="80"/>
    </location>
</feature>